<evidence type="ECO:0000256" key="1">
    <source>
        <dbReference type="SAM" id="MobiDB-lite"/>
    </source>
</evidence>
<dbReference type="Proteomes" id="UP001305779">
    <property type="component" value="Unassembled WGS sequence"/>
</dbReference>
<dbReference type="CDD" id="cd00048">
    <property type="entry name" value="DSRM_SF"/>
    <property type="match status" value="1"/>
</dbReference>
<proteinExistence type="predicted"/>
<dbReference type="InterPro" id="IPR014720">
    <property type="entry name" value="dsRBD_dom"/>
</dbReference>
<evidence type="ECO:0000259" key="2">
    <source>
        <dbReference type="SMART" id="SM00358"/>
    </source>
</evidence>
<gene>
    <name evidence="3" type="ORF">PRZ48_011308</name>
</gene>
<dbReference type="Pfam" id="PF00035">
    <property type="entry name" value="dsrm"/>
    <property type="match status" value="1"/>
</dbReference>
<evidence type="ECO:0000313" key="4">
    <source>
        <dbReference type="Proteomes" id="UP001305779"/>
    </source>
</evidence>
<accession>A0ABR0E6B0</accession>
<protein>
    <recommendedName>
        <fullName evidence="2">DRBM domain-containing protein</fullName>
    </recommendedName>
</protein>
<organism evidence="3 4">
    <name type="scientific">Zasmidium cellare</name>
    <name type="common">Wine cellar mold</name>
    <name type="synonym">Racodium cellare</name>
    <dbReference type="NCBI Taxonomy" id="395010"/>
    <lineage>
        <taxon>Eukaryota</taxon>
        <taxon>Fungi</taxon>
        <taxon>Dikarya</taxon>
        <taxon>Ascomycota</taxon>
        <taxon>Pezizomycotina</taxon>
        <taxon>Dothideomycetes</taxon>
        <taxon>Dothideomycetidae</taxon>
        <taxon>Mycosphaerellales</taxon>
        <taxon>Mycosphaerellaceae</taxon>
        <taxon>Zasmidium</taxon>
    </lineage>
</organism>
<dbReference type="EMBL" id="JAXOVC010000009">
    <property type="protein sequence ID" value="KAK4496859.1"/>
    <property type="molecule type" value="Genomic_DNA"/>
</dbReference>
<sequence length="241" mass="27051">MSQDFSFHLDSHMDDQSTSFGGDSDREPVIVNALDEEYFSRCYWSGKEFVRYVLSDVVFRTSPASWGGTQLEAELAQALIDFPYADCVEQLDALRAIDVPVHGFKQPRGGHWAFLSKLGAVLDREPETRVKLVSLVQTRGGTVRVNFNTAQVSPPSPPESTGCSELAEGNKIPMYTAKLYEWCAQKAKNMEYEDEQINIDPPQWQVCVRVEGQTFRGRAKKKINAKHIASKQACEQLGIKV</sequence>
<feature type="domain" description="DRBM" evidence="2">
    <location>
        <begin position="175"/>
        <end position="238"/>
    </location>
</feature>
<dbReference type="SMART" id="SM00358">
    <property type="entry name" value="DSRM"/>
    <property type="match status" value="1"/>
</dbReference>
<dbReference type="SUPFAM" id="SSF54768">
    <property type="entry name" value="dsRNA-binding domain-like"/>
    <property type="match status" value="1"/>
</dbReference>
<evidence type="ECO:0000313" key="3">
    <source>
        <dbReference type="EMBL" id="KAK4496859.1"/>
    </source>
</evidence>
<dbReference type="Gene3D" id="3.30.160.20">
    <property type="match status" value="1"/>
</dbReference>
<reference evidence="3 4" key="1">
    <citation type="journal article" date="2023" name="G3 (Bethesda)">
        <title>A chromosome-level genome assembly of Zasmidium syzygii isolated from banana leaves.</title>
        <authorList>
            <person name="van Westerhoven A.C."/>
            <person name="Mehrabi R."/>
            <person name="Talebi R."/>
            <person name="Steentjes M.B.F."/>
            <person name="Corcolon B."/>
            <person name="Chong P.A."/>
            <person name="Kema G.H.J."/>
            <person name="Seidl M.F."/>
        </authorList>
    </citation>
    <scope>NUCLEOTIDE SEQUENCE [LARGE SCALE GENOMIC DNA]</scope>
    <source>
        <strain evidence="3 4">P124</strain>
    </source>
</reference>
<comment type="caution">
    <text evidence="3">The sequence shown here is derived from an EMBL/GenBank/DDBJ whole genome shotgun (WGS) entry which is preliminary data.</text>
</comment>
<name>A0ABR0E6B0_ZASCE</name>
<feature type="region of interest" description="Disordered" evidence="1">
    <location>
        <begin position="1"/>
        <end position="24"/>
    </location>
</feature>
<keyword evidence="4" id="KW-1185">Reference proteome</keyword>